<feature type="domain" description="HTH marR-type" evidence="1">
    <location>
        <begin position="6"/>
        <end position="139"/>
    </location>
</feature>
<name>A0ABW2HTH5_9ACTN</name>
<gene>
    <name evidence="2" type="ORF">ACFQS1_15525</name>
</gene>
<proteinExistence type="predicted"/>
<dbReference type="EMBL" id="JBHTBJ010000009">
    <property type="protein sequence ID" value="MFC7275398.1"/>
    <property type="molecule type" value="Genomic_DNA"/>
</dbReference>
<evidence type="ECO:0000313" key="3">
    <source>
        <dbReference type="Proteomes" id="UP001596548"/>
    </source>
</evidence>
<dbReference type="PROSITE" id="PS50995">
    <property type="entry name" value="HTH_MARR_2"/>
    <property type="match status" value="1"/>
</dbReference>
<keyword evidence="3" id="KW-1185">Reference proteome</keyword>
<evidence type="ECO:0000313" key="2">
    <source>
        <dbReference type="EMBL" id="MFC7275398.1"/>
    </source>
</evidence>
<dbReference type="Pfam" id="PF01047">
    <property type="entry name" value="MarR"/>
    <property type="match status" value="1"/>
</dbReference>
<dbReference type="PANTHER" id="PTHR33164:SF99">
    <property type="entry name" value="MARR FAMILY REGULATORY PROTEIN"/>
    <property type="match status" value="1"/>
</dbReference>
<comment type="caution">
    <text evidence="2">The sequence shown here is derived from an EMBL/GenBank/DDBJ whole genome shotgun (WGS) entry which is preliminary data.</text>
</comment>
<organism evidence="2 3">
    <name type="scientific">Paractinoplanes rhizophilus</name>
    <dbReference type="NCBI Taxonomy" id="1416877"/>
    <lineage>
        <taxon>Bacteria</taxon>
        <taxon>Bacillati</taxon>
        <taxon>Actinomycetota</taxon>
        <taxon>Actinomycetes</taxon>
        <taxon>Micromonosporales</taxon>
        <taxon>Micromonosporaceae</taxon>
        <taxon>Paractinoplanes</taxon>
    </lineage>
</organism>
<sequence length="139" mass="15345">MAETERADLGAMVMRLGRRLLAMEQPILEHHGVSMWGYVVLTALRDGPARAQATLAAAIGADKTRLIPILDDLQRRGLIERDPDPADRRVRLLQLTPEGRTLQKAVQKDIRAAEEAILAGTEDREAFVRALEALSRAVS</sequence>
<dbReference type="InterPro" id="IPR036388">
    <property type="entry name" value="WH-like_DNA-bd_sf"/>
</dbReference>
<dbReference type="SMART" id="SM00347">
    <property type="entry name" value="HTH_MARR"/>
    <property type="match status" value="1"/>
</dbReference>
<dbReference type="InterPro" id="IPR036390">
    <property type="entry name" value="WH_DNA-bd_sf"/>
</dbReference>
<dbReference type="RefSeq" id="WP_378968452.1">
    <property type="nucleotide sequence ID" value="NZ_JBHTBJ010000009.1"/>
</dbReference>
<dbReference type="InterPro" id="IPR039422">
    <property type="entry name" value="MarR/SlyA-like"/>
</dbReference>
<dbReference type="PRINTS" id="PR00598">
    <property type="entry name" value="HTHMARR"/>
</dbReference>
<dbReference type="Gene3D" id="1.10.10.10">
    <property type="entry name" value="Winged helix-like DNA-binding domain superfamily/Winged helix DNA-binding domain"/>
    <property type="match status" value="1"/>
</dbReference>
<accession>A0ABW2HTH5</accession>
<reference evidence="3" key="1">
    <citation type="journal article" date="2019" name="Int. J. Syst. Evol. Microbiol.">
        <title>The Global Catalogue of Microorganisms (GCM) 10K type strain sequencing project: providing services to taxonomists for standard genome sequencing and annotation.</title>
        <authorList>
            <consortium name="The Broad Institute Genomics Platform"/>
            <consortium name="The Broad Institute Genome Sequencing Center for Infectious Disease"/>
            <person name="Wu L."/>
            <person name="Ma J."/>
        </authorList>
    </citation>
    <scope>NUCLEOTIDE SEQUENCE [LARGE SCALE GENOMIC DNA]</scope>
    <source>
        <strain evidence="3">XZYJT-10</strain>
    </source>
</reference>
<dbReference type="PANTHER" id="PTHR33164">
    <property type="entry name" value="TRANSCRIPTIONAL REGULATOR, MARR FAMILY"/>
    <property type="match status" value="1"/>
</dbReference>
<evidence type="ECO:0000259" key="1">
    <source>
        <dbReference type="PROSITE" id="PS50995"/>
    </source>
</evidence>
<dbReference type="InterPro" id="IPR000835">
    <property type="entry name" value="HTH_MarR-typ"/>
</dbReference>
<protein>
    <submittedName>
        <fullName evidence="2">MarR family winged helix-turn-helix transcriptional regulator</fullName>
    </submittedName>
</protein>
<dbReference type="SUPFAM" id="SSF46785">
    <property type="entry name" value="Winged helix' DNA-binding domain"/>
    <property type="match status" value="1"/>
</dbReference>
<dbReference type="Proteomes" id="UP001596548">
    <property type="component" value="Unassembled WGS sequence"/>
</dbReference>